<feature type="domain" description="N-acetyltransferase" evidence="1">
    <location>
        <begin position="17"/>
        <end position="181"/>
    </location>
</feature>
<dbReference type="InterPro" id="IPR016181">
    <property type="entry name" value="Acyl_CoA_acyltransferase"/>
</dbReference>
<dbReference type="SUPFAM" id="SSF55729">
    <property type="entry name" value="Acyl-CoA N-acyltransferases (Nat)"/>
    <property type="match status" value="1"/>
</dbReference>
<dbReference type="CDD" id="cd04301">
    <property type="entry name" value="NAT_SF"/>
    <property type="match status" value="1"/>
</dbReference>
<evidence type="ECO:0000259" key="1">
    <source>
        <dbReference type="PROSITE" id="PS51186"/>
    </source>
</evidence>
<protein>
    <submittedName>
        <fullName evidence="2">GCN5 family acetyltransferase</fullName>
    </submittedName>
</protein>
<dbReference type="PROSITE" id="PS51186">
    <property type="entry name" value="GNAT"/>
    <property type="match status" value="1"/>
</dbReference>
<evidence type="ECO:0000313" key="2">
    <source>
        <dbReference type="EMBL" id="ANE41357.1"/>
    </source>
</evidence>
<dbReference type="EMBL" id="CP011393">
    <property type="protein sequence ID" value="ANE41357.1"/>
    <property type="molecule type" value="Genomic_DNA"/>
</dbReference>
<dbReference type="PANTHER" id="PTHR43072">
    <property type="entry name" value="N-ACETYLTRANSFERASE"/>
    <property type="match status" value="1"/>
</dbReference>
<dbReference type="OrthoDB" id="948250at2"/>
<name>A0A172T2Z3_FERPE</name>
<proteinExistence type="predicted"/>
<dbReference type="PANTHER" id="PTHR43072:SF52">
    <property type="entry name" value="GCN5-RELATED N-ACETYLTRANSFERASE"/>
    <property type="match status" value="1"/>
</dbReference>
<sequence length="192" mass="22404">MGVDFQGLNLPVQFKDYILRSVSLDDIEKAYLMRKKVTAESDTILSEPDEITMEGMTNWIKNWLSMDNRLFLVAEYAHDIVGQLWVWFLDNKKKTAHVAELGMEIILEHRGKGLGSKFTELAIDWAKNNGAIRIEAETLEKNIPMRKILEKYGFQLEGKKSCYLKNPYTYENVVIYGKILNEQRCMEQNFQR</sequence>
<dbReference type="Pfam" id="PF13302">
    <property type="entry name" value="Acetyltransf_3"/>
    <property type="match status" value="1"/>
</dbReference>
<gene>
    <name evidence="2" type="ORF">JM64_04725</name>
</gene>
<dbReference type="Gene3D" id="3.40.630.30">
    <property type="match status" value="1"/>
</dbReference>
<dbReference type="GO" id="GO:0016747">
    <property type="term" value="F:acyltransferase activity, transferring groups other than amino-acyl groups"/>
    <property type="evidence" value="ECO:0007669"/>
    <property type="project" value="InterPro"/>
</dbReference>
<keyword evidence="2" id="KW-0808">Transferase</keyword>
<dbReference type="PATRIC" id="fig|93466.3.peg.1006"/>
<evidence type="ECO:0000313" key="3">
    <source>
        <dbReference type="Proteomes" id="UP000077096"/>
    </source>
</evidence>
<organism evidence="2 3">
    <name type="scientific">Fervidobacterium pennivorans</name>
    <dbReference type="NCBI Taxonomy" id="93466"/>
    <lineage>
        <taxon>Bacteria</taxon>
        <taxon>Thermotogati</taxon>
        <taxon>Thermotogota</taxon>
        <taxon>Thermotogae</taxon>
        <taxon>Thermotogales</taxon>
        <taxon>Fervidobacteriaceae</taxon>
        <taxon>Fervidobacterium</taxon>
    </lineage>
</organism>
<dbReference type="InterPro" id="IPR000182">
    <property type="entry name" value="GNAT_dom"/>
</dbReference>
<dbReference type="AlphaFoldDB" id="A0A172T2Z3"/>
<dbReference type="KEGG" id="fng:JM64_04725"/>
<dbReference type="Proteomes" id="UP000077096">
    <property type="component" value="Chromosome"/>
</dbReference>
<reference evidence="2 3" key="1">
    <citation type="submission" date="2014-08" db="EMBL/GenBank/DDBJ databases">
        <title>Fervidobacterium pennivorans DYC genome.</title>
        <authorList>
            <person name="Wushke S."/>
        </authorList>
    </citation>
    <scope>NUCLEOTIDE SEQUENCE [LARGE SCALE GENOMIC DNA]</scope>
    <source>
        <strain evidence="2 3">DYC</strain>
    </source>
</reference>
<accession>A0A172T2Z3</accession>